<gene>
    <name evidence="3" type="ORF">APAL1065_LOCUS11068</name>
</gene>
<feature type="compositionally biased region" description="Low complexity" evidence="1">
    <location>
        <begin position="65"/>
        <end position="75"/>
    </location>
</feature>
<sequence>MRSPPTQNLYTFAMFALLALQGAFFNPSHHTALAAMISMMASSTTAATRQDDRQEVRRHLAKKGATTTSTATSAAYETKRPFTTSTKPQIKSIGKRGRGYGKKKRSKGEMNRSNPAALHCAYFRSSAKRWP</sequence>
<accession>A0A7S3DP32</accession>
<feature type="region of interest" description="Disordered" evidence="1">
    <location>
        <begin position="59"/>
        <end position="118"/>
    </location>
</feature>
<dbReference type="EMBL" id="HBHT01016592">
    <property type="protein sequence ID" value="CAD9963744.1"/>
    <property type="molecule type" value="Transcribed_RNA"/>
</dbReference>
<keyword evidence="2" id="KW-0732">Signal</keyword>
<reference evidence="3" key="1">
    <citation type="submission" date="2021-01" db="EMBL/GenBank/DDBJ databases">
        <authorList>
            <person name="Corre E."/>
            <person name="Pelletier E."/>
            <person name="Niang G."/>
            <person name="Scheremetjew M."/>
            <person name="Finn R."/>
            <person name="Kale V."/>
            <person name="Holt S."/>
            <person name="Cochrane G."/>
            <person name="Meng A."/>
            <person name="Brown T."/>
            <person name="Cohen L."/>
        </authorList>
    </citation>
    <scope>NUCLEOTIDE SEQUENCE</scope>
    <source>
        <strain evidence="3">CCMP125</strain>
    </source>
</reference>
<evidence type="ECO:0000256" key="2">
    <source>
        <dbReference type="SAM" id="SignalP"/>
    </source>
</evidence>
<evidence type="ECO:0000256" key="1">
    <source>
        <dbReference type="SAM" id="MobiDB-lite"/>
    </source>
</evidence>
<feature type="compositionally biased region" description="Basic residues" evidence="1">
    <location>
        <begin position="93"/>
        <end position="106"/>
    </location>
</feature>
<evidence type="ECO:0008006" key="4">
    <source>
        <dbReference type="Google" id="ProtNLM"/>
    </source>
</evidence>
<evidence type="ECO:0000313" key="3">
    <source>
        <dbReference type="EMBL" id="CAD9963744.1"/>
    </source>
</evidence>
<dbReference type="AlphaFoldDB" id="A0A7S3DP32"/>
<name>A0A7S3DP32_9STRA</name>
<protein>
    <recommendedName>
        <fullName evidence="4">Secreted protein</fullName>
    </recommendedName>
</protein>
<feature type="signal peptide" evidence="2">
    <location>
        <begin position="1"/>
        <end position="34"/>
    </location>
</feature>
<proteinExistence type="predicted"/>
<organism evidence="3">
    <name type="scientific">Entomoneis paludosa</name>
    <dbReference type="NCBI Taxonomy" id="265537"/>
    <lineage>
        <taxon>Eukaryota</taxon>
        <taxon>Sar</taxon>
        <taxon>Stramenopiles</taxon>
        <taxon>Ochrophyta</taxon>
        <taxon>Bacillariophyta</taxon>
        <taxon>Bacillariophyceae</taxon>
        <taxon>Bacillariophycidae</taxon>
        <taxon>Entomoneidaceae</taxon>
        <taxon>Entomoneis</taxon>
    </lineage>
</organism>
<feature type="chain" id="PRO_5030583511" description="Secreted protein" evidence="2">
    <location>
        <begin position="35"/>
        <end position="131"/>
    </location>
</feature>